<evidence type="ECO:0008006" key="3">
    <source>
        <dbReference type="Google" id="ProtNLM"/>
    </source>
</evidence>
<accession>A0A8T3VJE1</accession>
<dbReference type="Gene3D" id="2.60.40.10">
    <property type="entry name" value="Immunoglobulins"/>
    <property type="match status" value="1"/>
</dbReference>
<gene>
    <name evidence="1" type="ORF">E7Z74_01835</name>
</gene>
<evidence type="ECO:0000313" key="1">
    <source>
        <dbReference type="EMBL" id="MBE6510000.1"/>
    </source>
</evidence>
<dbReference type="InterPro" id="IPR013783">
    <property type="entry name" value="Ig-like_fold"/>
</dbReference>
<sequence>MKKMIFLLMIFVVFLSIASVSANEISENNTYVQISSNSLSVDDGVWSDLSTDAISAVNVSKKDVTIDAPDIKLYYKNGTRFVATLTDIDGNKLANQSLIFAISGVNYTRTTDSSGSASIAINLLPGTYDLITYYAGDDFYCDAKVTSQCDIYPTVGGKDVIKYYRNETQYYATFLNGDGSPLTNSNVTFNINGVMYTRLTNATGIARLNINLKPDTYTITAIHPKTNYMYSNKITVLSTISSQNIVKMQGNDTQYFAKFLNGYGSPLANGTSVSFNINGILYQRKTNENGTARLNINLSPGNYIITATNPFNGDMASSNILVLSKISENHNLVKYFKNDSQYVVKIIGDDGNAVGSDEIVKFNINGVIYERKTNESGHAKMNINLAPGKYIITAMYGVSSISNNIVVKPILSADDISMINRDGTKFKAKLLDGQGNNFAGQNITFNINGVFYNRTTGSDGVASLNINLDKGVYIITSSYNGAMISNSILIKLKTTQISINNVISVSKSLRNYYLSHNDFPDKVESPIGGLTFYEAFYMINEAVAHIVSSNPNDVVLINGIRSPDAIVGETLYSGLIKKAEYTKLSKELSSWMNNNNKVPNTISTSVGILRYDDYLVILNNVLNFYSNNAGTLPNYGYVISSKSVPILNYGTTADNAYSIKGNKVFIDADGGSDAKKWDIARALSQAGWDVTVGDTFSNSHYEDYYNVPNNYILITLYNGFCAGTIRELASSYVQNLLKAKNVVCVPIWDTAGWTNPAGMAPYRYGDFRGYSADRAWDDDFSSTDPSIRNVDDYLYSNNIKYCAYPTTQGIINQFVKGGYFASVGR</sequence>
<name>A0A8T3VJE1_9EURY</name>
<dbReference type="EMBL" id="SUTF01000002">
    <property type="protein sequence ID" value="MBE6510000.1"/>
    <property type="molecule type" value="Genomic_DNA"/>
</dbReference>
<proteinExistence type="predicted"/>
<evidence type="ECO:0000313" key="2">
    <source>
        <dbReference type="Proteomes" id="UP000713479"/>
    </source>
</evidence>
<reference evidence="1" key="1">
    <citation type="submission" date="2019-04" db="EMBL/GenBank/DDBJ databases">
        <title>Evolution of Biomass-Degrading Anaerobic Consortia Revealed by Metagenomics.</title>
        <authorList>
            <person name="Peng X."/>
        </authorList>
    </citation>
    <scope>NUCLEOTIDE SEQUENCE</scope>
    <source>
        <strain evidence="1">SIG13</strain>
    </source>
</reference>
<dbReference type="AlphaFoldDB" id="A0A8T3VJE1"/>
<protein>
    <recommendedName>
        <fullName evidence="3">Adhesin-like protein</fullName>
    </recommendedName>
</protein>
<comment type="caution">
    <text evidence="1">The sequence shown here is derived from an EMBL/GenBank/DDBJ whole genome shotgun (WGS) entry which is preliminary data.</text>
</comment>
<organism evidence="1 2">
    <name type="scientific">Methanobrevibacter millerae</name>
    <dbReference type="NCBI Taxonomy" id="230361"/>
    <lineage>
        <taxon>Archaea</taxon>
        <taxon>Methanobacteriati</taxon>
        <taxon>Methanobacteriota</taxon>
        <taxon>Methanomada group</taxon>
        <taxon>Methanobacteria</taxon>
        <taxon>Methanobacteriales</taxon>
        <taxon>Methanobacteriaceae</taxon>
        <taxon>Methanobrevibacter</taxon>
    </lineage>
</organism>
<dbReference type="Proteomes" id="UP000713479">
    <property type="component" value="Unassembled WGS sequence"/>
</dbReference>